<evidence type="ECO:0000256" key="9">
    <source>
        <dbReference type="SAM" id="Phobius"/>
    </source>
</evidence>
<name>A0A066RPF6_9GAMM</name>
<dbReference type="PANTHER" id="PTHR43731">
    <property type="entry name" value="RHOMBOID PROTEASE"/>
    <property type="match status" value="1"/>
</dbReference>
<comment type="subcellular location">
    <subcellularLocation>
        <location evidence="1">Membrane</location>
        <topology evidence="1">Multi-pass membrane protein</topology>
    </subcellularLocation>
</comment>
<keyword evidence="13" id="KW-1185">Reference proteome</keyword>
<dbReference type="EMBL" id="JMIB01000009">
    <property type="protein sequence ID" value="KDM92350.1"/>
    <property type="molecule type" value="Genomic_DNA"/>
</dbReference>
<keyword evidence="8 9" id="KW-0472">Membrane</keyword>
<evidence type="ECO:0000256" key="4">
    <source>
        <dbReference type="ARBA" id="ARBA00022519"/>
    </source>
</evidence>
<evidence type="ECO:0000256" key="6">
    <source>
        <dbReference type="ARBA" id="ARBA00022801"/>
    </source>
</evidence>
<evidence type="ECO:0000256" key="8">
    <source>
        <dbReference type="ARBA" id="ARBA00023136"/>
    </source>
</evidence>
<dbReference type="OrthoDB" id="9778341at2"/>
<dbReference type="Proteomes" id="UP000027192">
    <property type="component" value="Unassembled WGS sequence"/>
</dbReference>
<evidence type="ECO:0000259" key="10">
    <source>
        <dbReference type="Pfam" id="PF01694"/>
    </source>
</evidence>
<dbReference type="InterPro" id="IPR022764">
    <property type="entry name" value="Peptidase_S54_rhomboid_dom"/>
</dbReference>
<feature type="transmembrane region" description="Helical" evidence="9">
    <location>
        <begin position="141"/>
        <end position="165"/>
    </location>
</feature>
<dbReference type="PANTHER" id="PTHR43731:SF14">
    <property type="entry name" value="PRESENILIN-ASSOCIATED RHOMBOID-LIKE PROTEIN, MITOCHONDRIAL"/>
    <property type="match status" value="1"/>
</dbReference>
<dbReference type="InterPro" id="IPR050925">
    <property type="entry name" value="Rhomboid_protease_S54"/>
</dbReference>
<gene>
    <name evidence="12" type="ORF">EA58_06430</name>
</gene>
<keyword evidence="5 9" id="KW-0812">Transmembrane</keyword>
<evidence type="ECO:0000313" key="13">
    <source>
        <dbReference type="Proteomes" id="UP000027192"/>
    </source>
</evidence>
<comment type="similarity">
    <text evidence="2">Belongs to the peptidase S54 family.</text>
</comment>
<evidence type="ECO:0000313" key="12">
    <source>
        <dbReference type="EMBL" id="KDM92350.1"/>
    </source>
</evidence>
<feature type="transmembrane region" description="Helical" evidence="9">
    <location>
        <begin position="177"/>
        <end position="195"/>
    </location>
</feature>
<sequence>MLRIAVHDDPMIALAFIDYMAMRGIELVLAVEPGDHFVIFLADQRYQADTESEWQQFLSHPGDPKYRAAFEQAAQRKTFKVWYNSPSLLSMLKQGAGPVSLSVMIVAIAIYIGWIFGWQRFLFDWLHFPLMQGDTWELWRYVSHSLLHFSLLHLVFNCLWWWILGGQLERHSGSGKLLEIFLLSALVSGLAQFWVGGPNFGGLSGVVYALMGYLWWLGWLAPSRGLNIPNGIVVFMLVWLILGFADILGIKIANMAHLFGLVTGCFLAFVDARLRHPEKKAH</sequence>
<protein>
    <submittedName>
        <fullName evidence="12">Intramembrane serine protease GlpG</fullName>
    </submittedName>
</protein>
<comment type="caution">
    <text evidence="12">The sequence shown here is derived from an EMBL/GenBank/DDBJ whole genome shotgun (WGS) entry which is preliminary data.</text>
</comment>
<evidence type="ECO:0000256" key="2">
    <source>
        <dbReference type="ARBA" id="ARBA00009045"/>
    </source>
</evidence>
<feature type="transmembrane region" description="Helical" evidence="9">
    <location>
        <begin position="201"/>
        <end position="220"/>
    </location>
</feature>
<dbReference type="InterPro" id="IPR023662">
    <property type="entry name" value="Rhomboid_protease_GlpG"/>
</dbReference>
<dbReference type="RefSeq" id="WP_036750367.1">
    <property type="nucleotide sequence ID" value="NZ_JAGSGC010000015.1"/>
</dbReference>
<dbReference type="Gene3D" id="3.30.70.2350">
    <property type="match status" value="1"/>
</dbReference>
<dbReference type="GO" id="GO:0016020">
    <property type="term" value="C:membrane"/>
    <property type="evidence" value="ECO:0007669"/>
    <property type="project" value="UniProtKB-SubCell"/>
</dbReference>
<feature type="domain" description="Peptidase S54 rhomboid" evidence="10">
    <location>
        <begin position="136"/>
        <end position="272"/>
    </location>
</feature>
<proteinExistence type="inferred from homology"/>
<dbReference type="STRING" id="1654360.EA58_06430"/>
<dbReference type="NCBIfam" id="TIGR04239">
    <property type="entry name" value="rhombo_GlpG"/>
    <property type="match status" value="1"/>
</dbReference>
<reference evidence="12 13" key="1">
    <citation type="submission" date="2014-04" db="EMBL/GenBank/DDBJ databases">
        <title>Draft genome sequence of Photobacterium halotolerans S2753: a solonamide, ngercheumicin and holomycin producer.</title>
        <authorList>
            <person name="Machado H.R."/>
            <person name="Gram L."/>
        </authorList>
    </citation>
    <scope>NUCLEOTIDE SEQUENCE [LARGE SCALE GENOMIC DNA]</scope>
    <source>
        <strain evidence="12 13">S2753</strain>
    </source>
</reference>
<dbReference type="Pfam" id="PF12122">
    <property type="entry name" value="Rhomboid_N"/>
    <property type="match status" value="1"/>
</dbReference>
<evidence type="ECO:0000256" key="7">
    <source>
        <dbReference type="ARBA" id="ARBA00022989"/>
    </source>
</evidence>
<keyword evidence="7 9" id="KW-1133">Transmembrane helix</keyword>
<feature type="transmembrane region" description="Helical" evidence="9">
    <location>
        <begin position="232"/>
        <end position="250"/>
    </location>
</feature>
<dbReference type="InterPro" id="IPR035952">
    <property type="entry name" value="Rhomboid-like_sf"/>
</dbReference>
<keyword evidence="3" id="KW-1003">Cell membrane</keyword>
<evidence type="ECO:0000259" key="11">
    <source>
        <dbReference type="Pfam" id="PF12122"/>
    </source>
</evidence>
<dbReference type="Pfam" id="PF01694">
    <property type="entry name" value="Rhomboid"/>
    <property type="match status" value="1"/>
</dbReference>
<organism evidence="12 13">
    <name type="scientific">Photobacterium galatheae</name>
    <dbReference type="NCBI Taxonomy" id="1654360"/>
    <lineage>
        <taxon>Bacteria</taxon>
        <taxon>Pseudomonadati</taxon>
        <taxon>Pseudomonadota</taxon>
        <taxon>Gammaproteobacteria</taxon>
        <taxon>Vibrionales</taxon>
        <taxon>Vibrionaceae</taxon>
        <taxon>Photobacterium</taxon>
    </lineage>
</organism>
<keyword evidence="6" id="KW-0378">Hydrolase</keyword>
<feature type="transmembrane region" description="Helical" evidence="9">
    <location>
        <begin position="99"/>
        <end position="121"/>
    </location>
</feature>
<feature type="domain" description="Peptidase S54 GlpG peptidase N-terminal" evidence="11">
    <location>
        <begin position="1"/>
        <end position="85"/>
    </location>
</feature>
<dbReference type="InterPro" id="IPR038236">
    <property type="entry name" value="GlpG_N_sf"/>
</dbReference>
<evidence type="ECO:0000256" key="5">
    <source>
        <dbReference type="ARBA" id="ARBA00022692"/>
    </source>
</evidence>
<evidence type="ECO:0000256" key="3">
    <source>
        <dbReference type="ARBA" id="ARBA00022475"/>
    </source>
</evidence>
<dbReference type="GO" id="GO:0004252">
    <property type="term" value="F:serine-type endopeptidase activity"/>
    <property type="evidence" value="ECO:0007669"/>
    <property type="project" value="InterPro"/>
</dbReference>
<dbReference type="GO" id="GO:0006508">
    <property type="term" value="P:proteolysis"/>
    <property type="evidence" value="ECO:0007669"/>
    <property type="project" value="UniProtKB-KW"/>
</dbReference>
<feature type="transmembrane region" description="Helical" evidence="9">
    <location>
        <begin position="256"/>
        <end position="274"/>
    </location>
</feature>
<evidence type="ECO:0000256" key="1">
    <source>
        <dbReference type="ARBA" id="ARBA00004141"/>
    </source>
</evidence>
<accession>A0A066RPF6</accession>
<keyword evidence="4" id="KW-0997">Cell inner membrane</keyword>
<dbReference type="InterPro" id="IPR022732">
    <property type="entry name" value="Peptidase_S54_GlpG_N"/>
</dbReference>
<dbReference type="Gene3D" id="1.20.1540.10">
    <property type="entry name" value="Rhomboid-like"/>
    <property type="match status" value="1"/>
</dbReference>
<dbReference type="SUPFAM" id="SSF144091">
    <property type="entry name" value="Rhomboid-like"/>
    <property type="match status" value="1"/>
</dbReference>
<keyword evidence="12" id="KW-0645">Protease</keyword>
<dbReference type="AlphaFoldDB" id="A0A066RPF6"/>